<dbReference type="InterPro" id="IPR050908">
    <property type="entry name" value="SmbC-like"/>
</dbReference>
<dbReference type="PANTHER" id="PTHR40055:SF1">
    <property type="entry name" value="TRANSCRIPTIONAL REGULATOR YGIV-RELATED"/>
    <property type="match status" value="1"/>
</dbReference>
<dbReference type="PANTHER" id="PTHR40055">
    <property type="entry name" value="TRANSCRIPTIONAL REGULATOR YGIV-RELATED"/>
    <property type="match status" value="1"/>
</dbReference>
<dbReference type="SMART" id="SM00871">
    <property type="entry name" value="AraC_E_bind"/>
    <property type="match status" value="1"/>
</dbReference>
<accession>A0A0W8F062</accession>
<dbReference type="InterPro" id="IPR029442">
    <property type="entry name" value="GyrI-like"/>
</dbReference>
<name>A0A0W8F062_9ZZZZ</name>
<feature type="domain" description="AraC effector-binding" evidence="1">
    <location>
        <begin position="2"/>
        <end position="156"/>
    </location>
</feature>
<evidence type="ECO:0000313" key="2">
    <source>
        <dbReference type="EMBL" id="KUG14278.1"/>
    </source>
</evidence>
<proteinExistence type="predicted"/>
<organism evidence="2">
    <name type="scientific">hydrocarbon metagenome</name>
    <dbReference type="NCBI Taxonomy" id="938273"/>
    <lineage>
        <taxon>unclassified sequences</taxon>
        <taxon>metagenomes</taxon>
        <taxon>ecological metagenomes</taxon>
    </lineage>
</organism>
<dbReference type="Pfam" id="PF06445">
    <property type="entry name" value="GyrI-like"/>
    <property type="match status" value="1"/>
</dbReference>
<dbReference type="SUPFAM" id="SSF55136">
    <property type="entry name" value="Probable bacterial effector-binding domain"/>
    <property type="match status" value="1"/>
</dbReference>
<dbReference type="InterPro" id="IPR010499">
    <property type="entry name" value="AraC_E-bd"/>
</dbReference>
<evidence type="ECO:0000259" key="1">
    <source>
        <dbReference type="SMART" id="SM00871"/>
    </source>
</evidence>
<dbReference type="AlphaFoldDB" id="A0A0W8F062"/>
<protein>
    <submittedName>
        <fullName evidence="2">Bacterial transcription activator, effector binding protein</fullName>
    </submittedName>
</protein>
<dbReference type="InterPro" id="IPR011256">
    <property type="entry name" value="Reg_factor_effector_dom_sf"/>
</dbReference>
<comment type="caution">
    <text evidence="2">The sequence shown here is derived from an EMBL/GenBank/DDBJ whole genome shotgun (WGS) entry which is preliminary data.</text>
</comment>
<dbReference type="EMBL" id="LNQE01001679">
    <property type="protein sequence ID" value="KUG14278.1"/>
    <property type="molecule type" value="Genomic_DNA"/>
</dbReference>
<reference evidence="2" key="1">
    <citation type="journal article" date="2015" name="Proc. Natl. Acad. Sci. U.S.A.">
        <title>Networks of energetic and metabolic interactions define dynamics in microbial communities.</title>
        <authorList>
            <person name="Embree M."/>
            <person name="Liu J.K."/>
            <person name="Al-Bassam M.M."/>
            <person name="Zengler K."/>
        </authorList>
    </citation>
    <scope>NUCLEOTIDE SEQUENCE</scope>
</reference>
<sequence>MEEITIINVPPQQVVGITRTGTYRLIPELLQEIYGFILAHSLTITGMPTFICHETSPEAVMEANEKGTALVEVAWPVSGTVRGSGGITAYELPGGKMVRTMHRGPYETCEPTYLALFAWIADRELRIAWPIREIYPNNPHEVAPEDILMEIMVPVL</sequence>
<dbReference type="Gene3D" id="3.20.80.10">
    <property type="entry name" value="Regulatory factor, effector binding domain"/>
    <property type="match status" value="1"/>
</dbReference>
<gene>
    <name evidence="2" type="ORF">ASZ90_016092</name>
</gene>